<protein>
    <submittedName>
        <fullName evidence="3">Secreted protein</fullName>
    </submittedName>
</protein>
<evidence type="ECO:0000313" key="3">
    <source>
        <dbReference type="WBParaSite" id="L893_g8737.t1"/>
    </source>
</evidence>
<dbReference type="AlphaFoldDB" id="A0A1I8ARL0"/>
<accession>A0A1I8ARL0</accession>
<keyword evidence="2" id="KW-1185">Reference proteome</keyword>
<keyword evidence="1" id="KW-0732">Signal</keyword>
<reference evidence="3" key="1">
    <citation type="submission" date="2016-11" db="UniProtKB">
        <authorList>
            <consortium name="WormBaseParasite"/>
        </authorList>
    </citation>
    <scope>IDENTIFICATION</scope>
</reference>
<feature type="signal peptide" evidence="1">
    <location>
        <begin position="1"/>
        <end position="33"/>
    </location>
</feature>
<evidence type="ECO:0000313" key="2">
    <source>
        <dbReference type="Proteomes" id="UP000095287"/>
    </source>
</evidence>
<sequence>MASSSASAPLTPFNIHFLLLVLFVILEAMVVSASASSESSQLMERLRASRREPLMVRVLACLPYKAFLNDNDELLAPSKRNEPWMSILASNLLKDGHLQPGSMNYRGLRG</sequence>
<proteinExistence type="predicted"/>
<evidence type="ECO:0000256" key="1">
    <source>
        <dbReference type="SAM" id="SignalP"/>
    </source>
</evidence>
<dbReference type="Proteomes" id="UP000095287">
    <property type="component" value="Unplaced"/>
</dbReference>
<organism evidence="2 3">
    <name type="scientific">Steinernema glaseri</name>
    <dbReference type="NCBI Taxonomy" id="37863"/>
    <lineage>
        <taxon>Eukaryota</taxon>
        <taxon>Metazoa</taxon>
        <taxon>Ecdysozoa</taxon>
        <taxon>Nematoda</taxon>
        <taxon>Chromadorea</taxon>
        <taxon>Rhabditida</taxon>
        <taxon>Tylenchina</taxon>
        <taxon>Panagrolaimomorpha</taxon>
        <taxon>Strongyloidoidea</taxon>
        <taxon>Steinernematidae</taxon>
        <taxon>Steinernema</taxon>
    </lineage>
</organism>
<dbReference type="WBParaSite" id="L893_g8737.t1">
    <property type="protein sequence ID" value="L893_g8737.t1"/>
    <property type="gene ID" value="L893_g8737"/>
</dbReference>
<feature type="chain" id="PRO_5009315061" evidence="1">
    <location>
        <begin position="34"/>
        <end position="110"/>
    </location>
</feature>
<name>A0A1I8ARL0_9BILA</name>